<dbReference type="RefSeq" id="WP_268917178.1">
    <property type="nucleotide sequence ID" value="NZ_JAPTMY010000010.1"/>
</dbReference>
<accession>A0ABT4I7D1</accession>
<dbReference type="SUPFAM" id="SSF52266">
    <property type="entry name" value="SGNH hydrolase"/>
    <property type="match status" value="1"/>
</dbReference>
<keyword evidence="3" id="KW-1185">Reference proteome</keyword>
<protein>
    <submittedName>
        <fullName evidence="2">SGNH/GDSL hydrolase family protein</fullName>
    </submittedName>
</protein>
<organism evidence="2 3">
    <name type="scientific">Actinomyces israelii</name>
    <dbReference type="NCBI Taxonomy" id="1659"/>
    <lineage>
        <taxon>Bacteria</taxon>
        <taxon>Bacillati</taxon>
        <taxon>Actinomycetota</taxon>
        <taxon>Actinomycetes</taxon>
        <taxon>Actinomycetales</taxon>
        <taxon>Actinomycetaceae</taxon>
        <taxon>Actinomyces</taxon>
    </lineage>
</organism>
<dbReference type="PANTHER" id="PTHR43784">
    <property type="entry name" value="GDSL-LIKE LIPASE/ACYLHYDROLASE, PUTATIVE (AFU_ORTHOLOGUE AFUA_2G00820)-RELATED"/>
    <property type="match status" value="1"/>
</dbReference>
<proteinExistence type="predicted"/>
<dbReference type="Pfam" id="PF13472">
    <property type="entry name" value="Lipase_GDSL_2"/>
    <property type="match status" value="1"/>
</dbReference>
<evidence type="ECO:0000259" key="1">
    <source>
        <dbReference type="Pfam" id="PF13472"/>
    </source>
</evidence>
<name>A0ABT4I7D1_9ACTO</name>
<dbReference type="EMBL" id="JAPTMY010000010">
    <property type="protein sequence ID" value="MCZ0857635.1"/>
    <property type="molecule type" value="Genomic_DNA"/>
</dbReference>
<dbReference type="CDD" id="cd00229">
    <property type="entry name" value="SGNH_hydrolase"/>
    <property type="match status" value="1"/>
</dbReference>
<keyword evidence="2" id="KW-0378">Hydrolase</keyword>
<dbReference type="Gene3D" id="3.40.50.1110">
    <property type="entry name" value="SGNH hydrolase"/>
    <property type="match status" value="1"/>
</dbReference>
<dbReference type="PANTHER" id="PTHR43784:SF2">
    <property type="entry name" value="GDSL-LIKE LIPASE_ACYLHYDROLASE, PUTATIVE (AFU_ORTHOLOGUE AFUA_2G00820)-RELATED"/>
    <property type="match status" value="1"/>
</dbReference>
<dbReference type="InterPro" id="IPR036514">
    <property type="entry name" value="SGNH_hydro_sf"/>
</dbReference>
<feature type="domain" description="SGNH hydrolase-type esterase" evidence="1">
    <location>
        <begin position="15"/>
        <end position="191"/>
    </location>
</feature>
<dbReference type="Proteomes" id="UP001072034">
    <property type="component" value="Unassembled WGS sequence"/>
</dbReference>
<dbReference type="InterPro" id="IPR013830">
    <property type="entry name" value="SGNH_hydro"/>
</dbReference>
<dbReference type="GO" id="GO:0016787">
    <property type="term" value="F:hydrolase activity"/>
    <property type="evidence" value="ECO:0007669"/>
    <property type="project" value="UniProtKB-KW"/>
</dbReference>
<reference evidence="2" key="1">
    <citation type="submission" date="2022-10" db="EMBL/GenBank/DDBJ databases">
        <title>Genome sequence of Actinomyces israelii ATCC 10048.</title>
        <authorList>
            <person name="Watt R.M."/>
            <person name="Tong W.M."/>
        </authorList>
    </citation>
    <scope>NUCLEOTIDE SEQUENCE</scope>
    <source>
        <strain evidence="2">ATCC 10048</strain>
    </source>
</reference>
<sequence>MPSVPRPQSFPTAVFLGDSVTTGWRAVTHPRNRWSSLVCEHLRWREVNLAADGMGFFARRGGRLPGGDRAPSCRDAIWLEAALRAEPDILTVSLGLNDAAFLPSQLGLVRQAVDHDLSFLAARLRGTPVVVAPYFPALGTGPRFGVVRRMVHERATKLGLTSTDAMSTAINGEQDRLAMDGIHPDDAGHAAIARAMISYYEGFVPALCHARPRQSCRTVTRSSPDGGTLA</sequence>
<gene>
    <name evidence="2" type="ORF">OHJ16_06210</name>
</gene>
<evidence type="ECO:0000313" key="3">
    <source>
        <dbReference type="Proteomes" id="UP001072034"/>
    </source>
</evidence>
<dbReference type="InterPro" id="IPR053140">
    <property type="entry name" value="GDSL_Rv0518-like"/>
</dbReference>
<comment type="caution">
    <text evidence="2">The sequence shown here is derived from an EMBL/GenBank/DDBJ whole genome shotgun (WGS) entry which is preliminary data.</text>
</comment>
<evidence type="ECO:0000313" key="2">
    <source>
        <dbReference type="EMBL" id="MCZ0857635.1"/>
    </source>
</evidence>